<accession>A0A6J4I8P6</accession>
<dbReference type="EMBL" id="CADCTE010000101">
    <property type="protein sequence ID" value="CAA9243268.1"/>
    <property type="molecule type" value="Genomic_DNA"/>
</dbReference>
<reference evidence="2" key="1">
    <citation type="submission" date="2020-02" db="EMBL/GenBank/DDBJ databases">
        <authorList>
            <person name="Meier V. D."/>
        </authorList>
    </citation>
    <scope>NUCLEOTIDE SEQUENCE</scope>
    <source>
        <strain evidence="2">AVDCRST_MAG83</strain>
    </source>
</reference>
<proteinExistence type="predicted"/>
<sequence length="27" mass="2920">MAFNPFPGNSHFPENPIDGLPAPAEPR</sequence>
<evidence type="ECO:0000256" key="1">
    <source>
        <dbReference type="SAM" id="MobiDB-lite"/>
    </source>
</evidence>
<gene>
    <name evidence="2" type="ORF">AVDCRST_MAG83-2089</name>
</gene>
<dbReference type="AlphaFoldDB" id="A0A6J4I8P6"/>
<name>A0A6J4I8P6_9MICC</name>
<feature type="non-terminal residue" evidence="2">
    <location>
        <position position="27"/>
    </location>
</feature>
<protein>
    <submittedName>
        <fullName evidence="2">Uncharacterized protein</fullName>
    </submittedName>
</protein>
<evidence type="ECO:0000313" key="2">
    <source>
        <dbReference type="EMBL" id="CAA9243268.1"/>
    </source>
</evidence>
<feature type="region of interest" description="Disordered" evidence="1">
    <location>
        <begin position="1"/>
        <end position="27"/>
    </location>
</feature>
<organism evidence="2">
    <name type="scientific">uncultured Arthrobacter sp</name>
    <dbReference type="NCBI Taxonomy" id="114050"/>
    <lineage>
        <taxon>Bacteria</taxon>
        <taxon>Bacillati</taxon>
        <taxon>Actinomycetota</taxon>
        <taxon>Actinomycetes</taxon>
        <taxon>Micrococcales</taxon>
        <taxon>Micrococcaceae</taxon>
        <taxon>Arthrobacter</taxon>
        <taxon>environmental samples</taxon>
    </lineage>
</organism>